<dbReference type="AlphaFoldDB" id="A0A9D1GPJ4"/>
<keyword evidence="8" id="KW-0378">Hydrolase</keyword>
<keyword evidence="6" id="KW-0812">Transmembrane</keyword>
<dbReference type="InterPro" id="IPR014001">
    <property type="entry name" value="Helicase_ATP-bd"/>
</dbReference>
<dbReference type="SUPFAM" id="SSF52540">
    <property type="entry name" value="P-loop containing nucleoside triphosphate hydrolases"/>
    <property type="match status" value="1"/>
</dbReference>
<feature type="non-terminal residue" evidence="8">
    <location>
        <position position="220"/>
    </location>
</feature>
<reference evidence="8" key="2">
    <citation type="journal article" date="2021" name="PeerJ">
        <title>Extensive microbial diversity within the chicken gut microbiome revealed by metagenomics and culture.</title>
        <authorList>
            <person name="Gilroy R."/>
            <person name="Ravi A."/>
            <person name="Getino M."/>
            <person name="Pursley I."/>
            <person name="Horton D.L."/>
            <person name="Alikhan N.F."/>
            <person name="Baker D."/>
            <person name="Gharbi K."/>
            <person name="Hall N."/>
            <person name="Watson M."/>
            <person name="Adriaenssens E.M."/>
            <person name="Foster-Nyarko E."/>
            <person name="Jarju S."/>
            <person name="Secka A."/>
            <person name="Antonio M."/>
            <person name="Oren A."/>
            <person name="Chaudhuri R.R."/>
            <person name="La Ragione R."/>
            <person name="Hildebrand F."/>
            <person name="Pallen M.J."/>
        </authorList>
    </citation>
    <scope>NUCLEOTIDE SEQUENCE</scope>
    <source>
        <strain evidence="8">ChiHecec2B26-709</strain>
    </source>
</reference>
<dbReference type="GO" id="GO:0005524">
    <property type="term" value="F:ATP binding"/>
    <property type="evidence" value="ECO:0007669"/>
    <property type="project" value="InterPro"/>
</dbReference>
<protein>
    <recommendedName>
        <fullName evidence="5">DNA 3'-5' helicase</fullName>
        <ecNumber evidence="5">5.6.2.4</ecNumber>
    </recommendedName>
</protein>
<dbReference type="PANTHER" id="PTHR13710:SF105">
    <property type="entry name" value="ATP-DEPENDENT DNA HELICASE Q1"/>
    <property type="match status" value="1"/>
</dbReference>
<dbReference type="InterPro" id="IPR011545">
    <property type="entry name" value="DEAD/DEAH_box_helicase_dom"/>
</dbReference>
<evidence type="ECO:0000256" key="2">
    <source>
        <dbReference type="ARBA" id="ARBA00023125"/>
    </source>
</evidence>
<evidence type="ECO:0000259" key="7">
    <source>
        <dbReference type="PROSITE" id="PS51192"/>
    </source>
</evidence>
<dbReference type="GO" id="GO:0030894">
    <property type="term" value="C:replisome"/>
    <property type="evidence" value="ECO:0007669"/>
    <property type="project" value="TreeGrafter"/>
</dbReference>
<comment type="similarity">
    <text evidence="1">Belongs to the helicase family. RecQ subfamily.</text>
</comment>
<dbReference type="EMBL" id="DVLC01000134">
    <property type="protein sequence ID" value="HIT47691.1"/>
    <property type="molecule type" value="Genomic_DNA"/>
</dbReference>
<evidence type="ECO:0000256" key="1">
    <source>
        <dbReference type="ARBA" id="ARBA00005446"/>
    </source>
</evidence>
<dbReference type="GO" id="GO:0043138">
    <property type="term" value="F:3'-5' DNA helicase activity"/>
    <property type="evidence" value="ECO:0007669"/>
    <property type="project" value="UniProtKB-EC"/>
</dbReference>
<dbReference type="GO" id="GO:0005737">
    <property type="term" value="C:cytoplasm"/>
    <property type="evidence" value="ECO:0007669"/>
    <property type="project" value="TreeGrafter"/>
</dbReference>
<dbReference type="GO" id="GO:0043590">
    <property type="term" value="C:bacterial nucleoid"/>
    <property type="evidence" value="ECO:0007669"/>
    <property type="project" value="TreeGrafter"/>
</dbReference>
<keyword evidence="6" id="KW-0472">Membrane</keyword>
<comment type="caution">
    <text evidence="8">The sequence shown here is derived from an EMBL/GenBank/DDBJ whole genome shotgun (WGS) entry which is preliminary data.</text>
</comment>
<keyword evidence="3" id="KW-0413">Isomerase</keyword>
<keyword evidence="8" id="KW-0547">Nucleotide-binding</keyword>
<keyword evidence="8" id="KW-0347">Helicase</keyword>
<organism evidence="8 9">
    <name type="scientific">Candidatus Cryptobacteroides merdipullorum</name>
    <dbReference type="NCBI Taxonomy" id="2840771"/>
    <lineage>
        <taxon>Bacteria</taxon>
        <taxon>Pseudomonadati</taxon>
        <taxon>Bacteroidota</taxon>
        <taxon>Bacteroidia</taxon>
        <taxon>Bacteroidales</taxon>
        <taxon>Candidatus Cryptobacteroides</taxon>
    </lineage>
</organism>
<dbReference type="EC" id="5.6.2.4" evidence="5"/>
<comment type="catalytic activity">
    <reaction evidence="4">
        <text>Couples ATP hydrolysis with the unwinding of duplex DNA by translocating in the 3'-5' direction.</text>
        <dbReference type="EC" id="5.6.2.4"/>
    </reaction>
</comment>
<accession>A0A9D1GPJ4</accession>
<dbReference type="Proteomes" id="UP000886881">
    <property type="component" value="Unassembled WGS sequence"/>
</dbReference>
<evidence type="ECO:0000256" key="4">
    <source>
        <dbReference type="ARBA" id="ARBA00034617"/>
    </source>
</evidence>
<dbReference type="GO" id="GO:0006310">
    <property type="term" value="P:DNA recombination"/>
    <property type="evidence" value="ECO:0007669"/>
    <property type="project" value="TreeGrafter"/>
</dbReference>
<reference evidence="8" key="1">
    <citation type="submission" date="2020-10" db="EMBL/GenBank/DDBJ databases">
        <authorList>
            <person name="Gilroy R."/>
        </authorList>
    </citation>
    <scope>NUCLEOTIDE SEQUENCE</scope>
    <source>
        <strain evidence="8">ChiHecec2B26-709</strain>
    </source>
</reference>
<keyword evidence="2" id="KW-0238">DNA-binding</keyword>
<dbReference type="GO" id="GO:0009378">
    <property type="term" value="F:four-way junction helicase activity"/>
    <property type="evidence" value="ECO:0007669"/>
    <property type="project" value="TreeGrafter"/>
</dbReference>
<evidence type="ECO:0000256" key="6">
    <source>
        <dbReference type="SAM" id="Phobius"/>
    </source>
</evidence>
<dbReference type="Gene3D" id="3.40.50.300">
    <property type="entry name" value="P-loop containing nucleotide triphosphate hydrolases"/>
    <property type="match status" value="1"/>
</dbReference>
<keyword evidence="8" id="KW-0067">ATP-binding</keyword>
<proteinExistence type="inferred from homology"/>
<dbReference type="PROSITE" id="PS51192">
    <property type="entry name" value="HELICASE_ATP_BIND_1"/>
    <property type="match status" value="1"/>
</dbReference>
<sequence length="220" mass="24861">MNRDDAEKILKSSFGLDHFHDEQWKAISRLLNGNHRILMVERTGFGKSLCYQFPAILFSGVTIVFSPLIALMRDQVNGLMQKGIASGCINSGQTDEENASVLQRAEAGELKILYITPERQENREWMQSVISGRIRISMVVIDEAHTVSVWGHDFRPAFRKIINLVRKIGTNTPVLATTATATPLVQEDIRKQLGGTVEVIRGNLVRENFRLYVIETYSEE</sequence>
<dbReference type="SMART" id="SM00487">
    <property type="entry name" value="DEXDc"/>
    <property type="match status" value="1"/>
</dbReference>
<feature type="transmembrane region" description="Helical" evidence="6">
    <location>
        <begin position="51"/>
        <end position="72"/>
    </location>
</feature>
<feature type="domain" description="Helicase ATP-binding" evidence="7">
    <location>
        <begin position="28"/>
        <end position="199"/>
    </location>
</feature>
<evidence type="ECO:0000313" key="9">
    <source>
        <dbReference type="Proteomes" id="UP000886881"/>
    </source>
</evidence>
<keyword evidence="6" id="KW-1133">Transmembrane helix</keyword>
<evidence type="ECO:0000313" key="8">
    <source>
        <dbReference type="EMBL" id="HIT47691.1"/>
    </source>
</evidence>
<dbReference type="Pfam" id="PF00270">
    <property type="entry name" value="DEAD"/>
    <property type="match status" value="1"/>
</dbReference>
<dbReference type="InterPro" id="IPR027417">
    <property type="entry name" value="P-loop_NTPase"/>
</dbReference>
<gene>
    <name evidence="8" type="ORF">IAC35_07545</name>
</gene>
<dbReference type="GO" id="GO:0006281">
    <property type="term" value="P:DNA repair"/>
    <property type="evidence" value="ECO:0007669"/>
    <property type="project" value="TreeGrafter"/>
</dbReference>
<dbReference type="GO" id="GO:0003677">
    <property type="term" value="F:DNA binding"/>
    <property type="evidence" value="ECO:0007669"/>
    <property type="project" value="UniProtKB-KW"/>
</dbReference>
<dbReference type="CDD" id="cd17920">
    <property type="entry name" value="DEXHc_RecQ"/>
    <property type="match status" value="1"/>
</dbReference>
<name>A0A9D1GPJ4_9BACT</name>
<evidence type="ECO:0000256" key="5">
    <source>
        <dbReference type="ARBA" id="ARBA00034808"/>
    </source>
</evidence>
<dbReference type="PANTHER" id="PTHR13710">
    <property type="entry name" value="DNA HELICASE RECQ FAMILY MEMBER"/>
    <property type="match status" value="1"/>
</dbReference>
<evidence type="ECO:0000256" key="3">
    <source>
        <dbReference type="ARBA" id="ARBA00023235"/>
    </source>
</evidence>